<sequence length="43" mass="4992">SSLHETSKSYDSLESEASSLRETTIHKIEIKWGVKVKIKNQFR</sequence>
<accession>A0ABN7XGP8</accession>
<proteinExistence type="predicted"/>
<name>A0ABN7XGP8_GIGMA</name>
<protein>
    <submittedName>
        <fullName evidence="1">44125_t:CDS:1</fullName>
    </submittedName>
</protein>
<reference evidence="1 2" key="1">
    <citation type="submission" date="2021-06" db="EMBL/GenBank/DDBJ databases">
        <authorList>
            <person name="Kallberg Y."/>
            <person name="Tangrot J."/>
            <person name="Rosling A."/>
        </authorList>
    </citation>
    <scope>NUCLEOTIDE SEQUENCE [LARGE SCALE GENOMIC DNA]</scope>
    <source>
        <strain evidence="1 2">120-4 pot B 10/14</strain>
    </source>
</reference>
<gene>
    <name evidence="1" type="ORF">GMARGA_LOCUS42766</name>
</gene>
<evidence type="ECO:0000313" key="1">
    <source>
        <dbReference type="EMBL" id="CAG8853945.1"/>
    </source>
</evidence>
<feature type="non-terminal residue" evidence="1">
    <location>
        <position position="1"/>
    </location>
</feature>
<evidence type="ECO:0000313" key="2">
    <source>
        <dbReference type="Proteomes" id="UP000789901"/>
    </source>
</evidence>
<comment type="caution">
    <text evidence="1">The sequence shown here is derived from an EMBL/GenBank/DDBJ whole genome shotgun (WGS) entry which is preliminary data.</text>
</comment>
<feature type="non-terminal residue" evidence="1">
    <location>
        <position position="43"/>
    </location>
</feature>
<dbReference type="Proteomes" id="UP000789901">
    <property type="component" value="Unassembled WGS sequence"/>
</dbReference>
<dbReference type="EMBL" id="CAJVQB010131236">
    <property type="protein sequence ID" value="CAG8853945.1"/>
    <property type="molecule type" value="Genomic_DNA"/>
</dbReference>
<keyword evidence="2" id="KW-1185">Reference proteome</keyword>
<organism evidence="1 2">
    <name type="scientific">Gigaspora margarita</name>
    <dbReference type="NCBI Taxonomy" id="4874"/>
    <lineage>
        <taxon>Eukaryota</taxon>
        <taxon>Fungi</taxon>
        <taxon>Fungi incertae sedis</taxon>
        <taxon>Mucoromycota</taxon>
        <taxon>Glomeromycotina</taxon>
        <taxon>Glomeromycetes</taxon>
        <taxon>Diversisporales</taxon>
        <taxon>Gigasporaceae</taxon>
        <taxon>Gigaspora</taxon>
    </lineage>
</organism>